<evidence type="ECO:0000259" key="3">
    <source>
        <dbReference type="SMART" id="SM00409"/>
    </source>
</evidence>
<proteinExistence type="predicted"/>
<evidence type="ECO:0000256" key="1">
    <source>
        <dbReference type="SAM" id="Phobius"/>
    </source>
</evidence>
<keyword evidence="1" id="KW-1133">Transmembrane helix</keyword>
<gene>
    <name evidence="4" type="ORF">G5714_021288</name>
</gene>
<feature type="transmembrane region" description="Helical" evidence="1">
    <location>
        <begin position="141"/>
        <end position="160"/>
    </location>
</feature>
<dbReference type="EMBL" id="JAAMOB010000022">
    <property type="protein sequence ID" value="KAF4097280.1"/>
    <property type="molecule type" value="Genomic_DNA"/>
</dbReference>
<dbReference type="InterPro" id="IPR036179">
    <property type="entry name" value="Ig-like_dom_sf"/>
</dbReference>
<feature type="chain" id="PRO_5029725251" description="Immunoglobulin domain-containing protein" evidence="2">
    <location>
        <begin position="21"/>
        <end position="164"/>
    </location>
</feature>
<dbReference type="PANTHER" id="PTHR21063:SF4">
    <property type="entry name" value="CD48 ANTIGEN-RELATED"/>
    <property type="match status" value="1"/>
</dbReference>
<keyword evidence="1" id="KW-0812">Transmembrane</keyword>
<dbReference type="PANTHER" id="PTHR21063">
    <property type="entry name" value="LFA-3"/>
    <property type="match status" value="1"/>
</dbReference>
<reference evidence="4 5" key="1">
    <citation type="submission" date="2020-04" db="EMBL/GenBank/DDBJ databases">
        <title>Chromosome-level genome assembly of a cyprinid fish Onychostoma macrolepis by integration of Nanopore Sequencing, Bionano and Hi-C technology.</title>
        <authorList>
            <person name="Wang D."/>
        </authorList>
    </citation>
    <scope>NUCLEOTIDE SEQUENCE [LARGE SCALE GENOMIC DNA]</scope>
    <source>
        <strain evidence="4">SWU-2019</strain>
        <tissue evidence="4">Muscle</tissue>
    </source>
</reference>
<dbReference type="AlphaFoldDB" id="A0A7J6BQL3"/>
<dbReference type="SUPFAM" id="SSF48726">
    <property type="entry name" value="Immunoglobulin"/>
    <property type="match status" value="1"/>
</dbReference>
<dbReference type="InterPro" id="IPR013106">
    <property type="entry name" value="Ig_V-set"/>
</dbReference>
<feature type="domain" description="Immunoglobulin" evidence="3">
    <location>
        <begin position="25"/>
        <end position="126"/>
    </location>
</feature>
<keyword evidence="1" id="KW-0472">Membrane</keyword>
<organism evidence="4 5">
    <name type="scientific">Onychostoma macrolepis</name>
    <dbReference type="NCBI Taxonomy" id="369639"/>
    <lineage>
        <taxon>Eukaryota</taxon>
        <taxon>Metazoa</taxon>
        <taxon>Chordata</taxon>
        <taxon>Craniata</taxon>
        <taxon>Vertebrata</taxon>
        <taxon>Euteleostomi</taxon>
        <taxon>Actinopterygii</taxon>
        <taxon>Neopterygii</taxon>
        <taxon>Teleostei</taxon>
        <taxon>Ostariophysi</taxon>
        <taxon>Cypriniformes</taxon>
        <taxon>Cyprinidae</taxon>
        <taxon>Acrossocheilinae</taxon>
        <taxon>Onychostoma</taxon>
    </lineage>
</organism>
<keyword evidence="5" id="KW-1185">Reference proteome</keyword>
<feature type="signal peptide" evidence="2">
    <location>
        <begin position="1"/>
        <end position="20"/>
    </location>
</feature>
<keyword evidence="2" id="KW-0732">Signal</keyword>
<dbReference type="Gene3D" id="2.60.40.10">
    <property type="entry name" value="Immunoglobulins"/>
    <property type="match status" value="1"/>
</dbReference>
<dbReference type="Pfam" id="PF07686">
    <property type="entry name" value="V-set"/>
    <property type="match status" value="1"/>
</dbReference>
<accession>A0A7J6BQL3</accession>
<comment type="caution">
    <text evidence="4">The sequence shown here is derived from an EMBL/GenBank/DDBJ whole genome shotgun (WGS) entry which is preliminary data.</text>
</comment>
<evidence type="ECO:0000313" key="4">
    <source>
        <dbReference type="EMBL" id="KAF4097280.1"/>
    </source>
</evidence>
<dbReference type="Proteomes" id="UP000579812">
    <property type="component" value="Unassembled WGS sequence"/>
</dbReference>
<protein>
    <recommendedName>
        <fullName evidence="3">Immunoglobulin domain-containing protein</fullName>
    </recommendedName>
</protein>
<dbReference type="InterPro" id="IPR003599">
    <property type="entry name" value="Ig_sub"/>
</dbReference>
<evidence type="ECO:0000256" key="2">
    <source>
        <dbReference type="SAM" id="SignalP"/>
    </source>
</evidence>
<sequence length="164" mass="18370">MFYPFAFCCLCCWHLFGVFGDTVAEKSVSVKEGDSVTLQINVTEIQTDDNIMWTFGTNRSLIAKMNGVTSTIFNGTDERFRDRLKLDHQTGSLTIMNTRTTDSGLYEAEISRSSSVDKYRFNVTVYDCAFCCHVPEAITRLVISVLVGVAAAFIVVYDITSRKV</sequence>
<dbReference type="SMART" id="SM00409">
    <property type="entry name" value="IG"/>
    <property type="match status" value="1"/>
</dbReference>
<evidence type="ECO:0000313" key="5">
    <source>
        <dbReference type="Proteomes" id="UP000579812"/>
    </source>
</evidence>
<dbReference type="InterPro" id="IPR013783">
    <property type="entry name" value="Ig-like_fold"/>
</dbReference>
<name>A0A7J6BQL3_9TELE</name>